<accession>A0A7M5X461</accession>
<organism evidence="4 5">
    <name type="scientific">Clytia hemisphaerica</name>
    <dbReference type="NCBI Taxonomy" id="252671"/>
    <lineage>
        <taxon>Eukaryota</taxon>
        <taxon>Metazoa</taxon>
        <taxon>Cnidaria</taxon>
        <taxon>Hydrozoa</taxon>
        <taxon>Hydroidolina</taxon>
        <taxon>Leptothecata</taxon>
        <taxon>Obeliida</taxon>
        <taxon>Clytiidae</taxon>
        <taxon>Clytia</taxon>
    </lineage>
</organism>
<dbReference type="InterPro" id="IPR003593">
    <property type="entry name" value="AAA+_ATPase"/>
</dbReference>
<feature type="compositionally biased region" description="Basic and acidic residues" evidence="2">
    <location>
        <begin position="125"/>
        <end position="142"/>
    </location>
</feature>
<dbReference type="PANTHER" id="PTHR22605">
    <property type="entry name" value="RZ-TYPE DOMAIN-CONTAINING PROTEIN"/>
    <property type="match status" value="1"/>
</dbReference>
<dbReference type="PANTHER" id="PTHR22605:SF16">
    <property type="entry name" value="E3 UBIQUITIN-PROTEIN LIGASE RNF213"/>
    <property type="match status" value="1"/>
</dbReference>
<feature type="region of interest" description="Disordered" evidence="2">
    <location>
        <begin position="164"/>
        <end position="263"/>
    </location>
</feature>
<feature type="compositionally biased region" description="Basic and acidic residues" evidence="2">
    <location>
        <begin position="92"/>
        <end position="116"/>
    </location>
</feature>
<evidence type="ECO:0000256" key="1">
    <source>
        <dbReference type="SAM" id="Coils"/>
    </source>
</evidence>
<evidence type="ECO:0000259" key="3">
    <source>
        <dbReference type="SMART" id="SM00382"/>
    </source>
</evidence>
<feature type="compositionally biased region" description="Basic and acidic residues" evidence="2">
    <location>
        <begin position="192"/>
        <end position="204"/>
    </location>
</feature>
<evidence type="ECO:0000256" key="2">
    <source>
        <dbReference type="SAM" id="MobiDB-lite"/>
    </source>
</evidence>
<reference evidence="4" key="1">
    <citation type="submission" date="2021-01" db="UniProtKB">
        <authorList>
            <consortium name="EnsemblMetazoa"/>
        </authorList>
    </citation>
    <scope>IDENTIFICATION</scope>
</reference>
<dbReference type="OrthoDB" id="5989003at2759"/>
<protein>
    <recommendedName>
        <fullName evidence="3">AAA+ ATPase domain-containing protein</fullName>
    </recommendedName>
</protein>
<proteinExistence type="predicted"/>
<feature type="compositionally biased region" description="Polar residues" evidence="2">
    <location>
        <begin position="72"/>
        <end position="89"/>
    </location>
</feature>
<dbReference type="SMART" id="SM00382">
    <property type="entry name" value="AAA"/>
    <property type="match status" value="2"/>
</dbReference>
<dbReference type="SUPFAM" id="SSF52540">
    <property type="entry name" value="P-loop containing nucleoside triphosphate hydrolases"/>
    <property type="match status" value="2"/>
</dbReference>
<dbReference type="Proteomes" id="UP000594262">
    <property type="component" value="Unplaced"/>
</dbReference>
<feature type="compositionally biased region" description="Acidic residues" evidence="2">
    <location>
        <begin position="205"/>
        <end position="225"/>
    </location>
</feature>
<feature type="coiled-coil region" evidence="1">
    <location>
        <begin position="1581"/>
        <end position="1615"/>
    </location>
</feature>
<feature type="region of interest" description="Disordered" evidence="2">
    <location>
        <begin position="36"/>
        <end position="142"/>
    </location>
</feature>
<name>A0A7M5X461_9CNID</name>
<dbReference type="GO" id="GO:0016887">
    <property type="term" value="F:ATP hydrolysis activity"/>
    <property type="evidence" value="ECO:0007669"/>
    <property type="project" value="InterPro"/>
</dbReference>
<dbReference type="InterPro" id="IPR031248">
    <property type="entry name" value="RNF213"/>
</dbReference>
<keyword evidence="1" id="KW-0175">Coiled coil</keyword>
<feature type="compositionally biased region" description="Basic and acidic residues" evidence="2">
    <location>
        <begin position="164"/>
        <end position="181"/>
    </location>
</feature>
<keyword evidence="5" id="KW-1185">Reference proteome</keyword>
<dbReference type="EnsemblMetazoa" id="CLYHEMT017705.1">
    <property type="protein sequence ID" value="CLYHEMP017705.1"/>
    <property type="gene ID" value="CLYHEMG017705"/>
</dbReference>
<evidence type="ECO:0000313" key="5">
    <source>
        <dbReference type="Proteomes" id="UP000594262"/>
    </source>
</evidence>
<feature type="domain" description="AAA+ ATPase" evidence="3">
    <location>
        <begin position="2793"/>
        <end position="2949"/>
    </location>
</feature>
<dbReference type="InterPro" id="IPR027417">
    <property type="entry name" value="P-loop_NTPase"/>
</dbReference>
<evidence type="ECO:0000313" key="4">
    <source>
        <dbReference type="EnsemblMetazoa" id="CLYHEMP017705.1"/>
    </source>
</evidence>
<sequence>MDKTSLSMFCSKCQEVRTGKFCSQCGKETIPSFYGEVNEGDVKSKTYPNVPENKGGNDGTKQPFESEKISPLESQGSSICNSKKQSNCFQPADEKPKNGRRCSLPDEKVGQSKIEIESLSGRSQEGSRKNEVTAEDGIVKEPLIDKHINKEDALGGNRKQELLEAEIIKPRDHADNHETKSSESLTKSVKNAKPDEDSMAIHEDAQEDVDSAMEVDRDESEENDSESEKEGKTTPYSRKNKRRRKKKKKKQKKNQSPKKASADIAAITKRELRKIKREQDKLLKLQASIQQDIGQEGSENANVVPIKQDAKKIVENEDTNTIDEFDVIDLEETIDEKEEISVHFYITVPKQLAPKLKDHFVAILFSFRNNFNVNYRKVLSILKTMERGNVLLHCYTTIRRNIISSKPSYKYVMVPKTWHGNPRSIIWEGLHSNDFHIYNRVIDVKNENIYENTLYLVDDVFLPASDSSILNDLKNMVKDFLNFKTKDTAISNERCEVFETYLHMCDNKQLPHDEARPTQTIMFKKALCRGFYGSKKEEYYYQWRKDFEKLPFGNGCHKKLWQSIENHIAKSASILSSPNASEEDRIAAVTSSLGHILYLREVKLSLMHNDFEFFQRLFNGLSINFFGDVGKHIKHVVVTEFGRHKKYIIAALIDLLKYLLPVYSKWDWIEWVHPLVLIHILYNEFQGFPRNIDSRNCGLHGIMSYSISPISIKMLFDKLQSFEFAFSVDPMLEISFLFLMALEHLPLALDSGYFTLEYLLKMLAYKIKDQSWFARKDFVEVLCGTFAQIISSFDDTNLENKSRDTILKQIGGFTSIITSLGIITSSNQNFTTNLTSLFKSSIELWNKSCKLLGQLCNNEEEREHCVKDISEKSLLMVQKVNEFLTRNMGWNHLSDEEIHMELQLFDVINKMAEILKEIRQNDEDKLLPNIEKNLEANTSELYKKNVGKFLRIYGDSNLYSACTNNAFKKKCNSLLKELLSGKESDVEAIMPIIEYLEKGDGTFLKVFSQEWNGIREYEDILNSVFKSPVIVEIIKYFYDKPLDVVADITGKTEEAVQHYYQLLSKGEITIHSMQMIYPHKAIFLELAEKFILDVSVEEQNDLFKEGNRKVEQFNRLADDLKYLVEGQEDIPKLIKSMKKISKLLEKNITNLKLNELEGYFPIYAPMLPFLTAFRKHSLFGCDLFLTFFNNFRFQPKHVIKEMTLQDLFQKAIGDLFGFNKDLIKEDVQTKFIPEFFKKKSKVLEELTAINLFLDDVDMIDKPVSREQLKEVSQKIEIVLKSLECDEVSDNLTDIHTQLGLTGNFEQLQEIKFKTRQDEMKLQDIDQEYINFVENLYRSKTELAAVHEMILTNIDLIIWLKSILKDKSEIQTSVDFMKNAAGDRHREIELVKFFEEICSVLTPLIDLTNDAGFIEFQQACEGINRQMGYNTANKMLDVNNNLDWFRDAEKAGKSFATGAFMETKEANRNGKYIIGHIDETADRFLTKTATLDSAMSFEITNQKDGKRKVLNLTAIDELQSKLMLLGHANSSKDENDESEDREKQYFLKCADLARRLASVYVSLCEAGDANYFDWHFAFRCHIESSIDSFDEVEHEIEKLSQRLDKWKTELGEHRDKYPLMNMFNNKQCLVLRKYLFPLTQSNKNLQYLPPKVFTLLQLLNPKVSTKHIENAFFESYVKEADTSKDWQTVTSPNETMDGEQEETNFILFSKSEIESKMEELIETHDFDEDIVKACFVNVVPFVMKDAIKWCRLNKDKDNIYDFSEAFDDEIEKMYCPNDGSEEEIEEDYDEIQTDEAKYLELEQFGRFLSRLNKPGPPRILPDNLKRNNPTNDKRLLLILHQNEVLKSMAQIYLASGGLPHPKDILLCNDVIDEEKIELFIKLVALNQCGDVYCIAFADYLPYDLTECLLENLKKYNDLIHEGSNHLIIICTEENENQSNLRDAFEKSRVENFILSDQIVQVEIGKILKSGQMNFASAVDDDKCSARVILSERGGMGKSLYVKNKERKLEEVINKSPPCRERRSRCHKNNVVVTIPIHNVEVSVEDVVDQLCAFEGHIENVFPRIYHFDIAPLVSRGLDNFIFNVVILGYLQTQTGKAWHKQQSDLCIFEITETANKKDLFKRYLQKLLPTTICKTPQEVIAMFNRREDTSNIYLELLFDKPYQRVYQYLHYYHANGQNLKDMVYVEQEVNRNVHQLLTLFLSSCGIRDPSWLELQNFVLFFNTQLEDFETNYFASANEDFPGFKTFVLKFLLRMSKDFATRSLHDNEAAGEHMVELRKHWETEYHPYLFFNEQKDSFSFIGFKVVPNRNREGSMNLIEPESNRLIEDNVMSLELFERLQCNMINDIQHLQTDPYKMRDVDKLNLMGRVLGIYEVANPDSTYELTPDNMKKIFAIHMRLRCGIPVILMGETGCGKTRLIKYMCDLRVGASCIRNMVLIKVHGGVTALDIEEKIKRTKIIAKENMINYILYARGYDYKDENLPIEVRQNVEEEVKDHIKNKTKIRDEELLRTILFLDEANTSEAIGLIKEIMIDGTLNGKALNFDRYCIDVIAACNPYRRHSDVMIKRLESAGLGYHVTAEQSYEKFGDIPLRHLVYRVHPLPESMKPLVWDFGSLSNEVEFKYSRQIIDRCVGNEQLPRNDNFKDVLLTVLTKSQEYMRSKKNECSFVSLRDIERGVSVTSWFYRKMDLFSKFIVEDLQEDPTRYQIATEKLRKSLLLAVAVCYIAKLDERAEFIEYLKEFFTGPFALEDDTADVEKEIERFQKMFIDHLDLKDNIAKNKALCENLFMMVVCIELRIPLFIIGKPGSSKSLAKTIIQDNMQGNASRSPFFKKFKRINMTSYQCSPHSTSEGIIGVFNQAAKFQEQKILDEYTSVVVLDEVGLAEDSPKLPLKALHPLLEDGTDGSEDLTIDGSEAKHKRVSFVGISNWGLDPAKMNRGILLSRSLPDKKELAKTAREICTGNEDIKSKISPIMEPLAGAYFELYRTQKNTPKLKKLQKEEFFGLRDFYCLVKMVFCFAKACKGMPPLQQIELAVKRNFSGLEELNAWDFFRPKLLHLYQEDERPAQETPTLEMIQSSIRTTCPCLRSKGLETKCTSSRYLLIMTENYSALPMVEAMLQQNGVEPDVIFGSSFPRDQEFTQVCRDINRMKIAMETGKTIILLNMEKLYESLYDALNQYYVFLGGQSYVDLGLGTHRVKCRVDEKFRLIVVANKQVVYELFPIPLINRLEKHFLMMTSGLVGEQQEISNQLKEWAINFSRVKSESEKYFTPSDAFIGFTEDMCPSIVMQLYQEDSQNVFEDGKRVLINIATPDSIFRLGKSRLQDEKDEILSIYFDQQQHTSLAEFLNVFLESSSSNMEGKAINHFIQVTTFSRLMSKPEEVSDSLNHRISVKILDIVKYPTEFDFRKDLETSLKENGDDPCVIIVQHTETDRIDRDVVACAQHICRETQRKFNCHNTFFLFLVQLNTSLKSSVGYHSSWICTHIDDIRNNNFPFMRQCQQPLSSLFQPPVSDTMLATVKNSIQSAMKQFNNEKNMDLDKVSRKIILIQQRIGSNDELSLAFIEVTMQYMQNMIASQESLMVNASNWMLGEAIKEQNRLNYATFQASLVSCIETKVANIWAQFLNLIDINDNLLLLEMDDYQEIWMTLMKIVMGESKGLDNVDEVPNAPPSSRMVKNQHEGEPGGGIVSYGFPFSSYIVKDVESKLKASQELNNGMFIFIISNLLFPFSCL</sequence>
<feature type="domain" description="AAA+ ATPase" evidence="3">
    <location>
        <begin position="2399"/>
        <end position="2585"/>
    </location>
</feature>
<feature type="compositionally biased region" description="Basic residues" evidence="2">
    <location>
        <begin position="238"/>
        <end position="256"/>
    </location>
</feature>
<dbReference type="Gene3D" id="3.40.50.300">
    <property type="entry name" value="P-loop containing nucleotide triphosphate hydrolases"/>
    <property type="match status" value="2"/>
</dbReference>
<dbReference type="GO" id="GO:0004842">
    <property type="term" value="F:ubiquitin-protein transferase activity"/>
    <property type="evidence" value="ECO:0007669"/>
    <property type="project" value="InterPro"/>
</dbReference>